<dbReference type="OrthoDB" id="2439488at2"/>
<gene>
    <name evidence="1" type="ORF">JCM9152_2344</name>
</gene>
<comment type="caution">
    <text evidence="1">The sequence shown here is derived from an EMBL/GenBank/DDBJ whole genome shotgun (WGS) entry which is preliminary data.</text>
</comment>
<dbReference type="Proteomes" id="UP000018895">
    <property type="component" value="Unassembled WGS sequence"/>
</dbReference>
<accession>W4QG87</accession>
<organism evidence="1 2">
    <name type="scientific">Halalkalibacter hemicellulosilyticusJCM 9152</name>
    <dbReference type="NCBI Taxonomy" id="1236971"/>
    <lineage>
        <taxon>Bacteria</taxon>
        <taxon>Bacillati</taxon>
        <taxon>Bacillota</taxon>
        <taxon>Bacilli</taxon>
        <taxon>Bacillales</taxon>
        <taxon>Bacillaceae</taxon>
        <taxon>Halalkalibacter</taxon>
    </lineage>
</organism>
<evidence type="ECO:0008006" key="3">
    <source>
        <dbReference type="Google" id="ProtNLM"/>
    </source>
</evidence>
<protein>
    <recommendedName>
        <fullName evidence="3">DUF2642 domain-containing protein</fullName>
    </recommendedName>
</protein>
<dbReference type="Pfam" id="PF10842">
    <property type="entry name" value="DUF2642"/>
    <property type="match status" value="1"/>
</dbReference>
<dbReference type="EMBL" id="BAUU01000014">
    <property type="protein sequence ID" value="GAE30912.1"/>
    <property type="molecule type" value="Genomic_DNA"/>
</dbReference>
<dbReference type="AlphaFoldDB" id="W4QG87"/>
<keyword evidence="2" id="KW-1185">Reference proteome</keyword>
<evidence type="ECO:0000313" key="1">
    <source>
        <dbReference type="EMBL" id="GAE30912.1"/>
    </source>
</evidence>
<dbReference type="InterPro" id="IPR020139">
    <property type="entry name" value="DUF2642"/>
</dbReference>
<name>W4QG87_9BACI</name>
<reference evidence="1" key="1">
    <citation type="journal article" date="2014" name="Genome Announc.">
        <title>Draft Genome Sequences of Three Alkaliphilic Bacillus Strains, Bacillus wakoensis JCM 9140T, Bacillus akibai JCM 9157T, and Bacillus hemicellulosilyticus JCM 9152T.</title>
        <authorList>
            <person name="Yuki M."/>
            <person name="Oshima K."/>
            <person name="Suda W."/>
            <person name="Oshida Y."/>
            <person name="Kitamura K."/>
            <person name="Iida T."/>
            <person name="Hattori M."/>
            <person name="Ohkuma M."/>
        </authorList>
    </citation>
    <scope>NUCLEOTIDE SEQUENCE [LARGE SCALE GENOMIC DNA]</scope>
    <source>
        <strain evidence="1">JCM 9152</strain>
    </source>
</reference>
<dbReference type="RefSeq" id="WP_035343992.1">
    <property type="nucleotide sequence ID" value="NZ_BAUU01000014.1"/>
</dbReference>
<proteinExistence type="predicted"/>
<dbReference type="STRING" id="1236971.JCM9152_2344"/>
<sequence length="78" mass="8622">MNNPTSASANRPQLVSMVDPFVVQTLQSIVQSTVVIETTRGNLRGTLLDVKPDHVVIQVGNQSSFFVRIQEIVWVMPS</sequence>
<evidence type="ECO:0000313" key="2">
    <source>
        <dbReference type="Proteomes" id="UP000018895"/>
    </source>
</evidence>